<evidence type="ECO:0000256" key="8">
    <source>
        <dbReference type="SAM" id="Phobius"/>
    </source>
</evidence>
<dbReference type="InterPro" id="IPR044880">
    <property type="entry name" value="NCX_ion-bd_dom_sf"/>
</dbReference>
<protein>
    <submittedName>
        <fullName evidence="10">Sodium/calcium exchanger 1</fullName>
    </submittedName>
</protein>
<proteinExistence type="predicted"/>
<sequence length="274" mass="30507">MSQPRKTFLTGDNMTFRCETDYMWLPAFGEDEKNWPNGLRIFLYVLGLFYCFLGVAVVSDVFMNAIERITSQKKRVKLKSTGKIVTQTVWNDTMANLTLMALGSSAPEILLSVIEIMSNEMYIGDLGSGTVVGSAAFNLLVISAVCVCAIPDGEVRYIKDMQVYCVTATFSILAYVWLLLILMVISPDICELWEAVVTFLLFPVLLAIAFAADKGYFSPGGDEEPKQDENFHGAIPPDVTKEELAEIEQSIREEYNHKISPAGGERDPEREVAE</sequence>
<dbReference type="PANTHER" id="PTHR11878">
    <property type="entry name" value="SODIUM/CALCIUM EXCHANGER"/>
    <property type="match status" value="1"/>
</dbReference>
<feature type="region of interest" description="Disordered" evidence="7">
    <location>
        <begin position="254"/>
        <end position="274"/>
    </location>
</feature>
<dbReference type="InterPro" id="IPR004837">
    <property type="entry name" value="NaCa_Exmemb"/>
</dbReference>
<evidence type="ECO:0000313" key="10">
    <source>
        <dbReference type="EMBL" id="OLP83524.1"/>
    </source>
</evidence>
<dbReference type="GO" id="GO:0012505">
    <property type="term" value="C:endomembrane system"/>
    <property type="evidence" value="ECO:0007669"/>
    <property type="project" value="UniProtKB-SubCell"/>
</dbReference>
<dbReference type="GO" id="GO:0030001">
    <property type="term" value="P:metal ion transport"/>
    <property type="evidence" value="ECO:0007669"/>
    <property type="project" value="TreeGrafter"/>
</dbReference>
<keyword evidence="6 8" id="KW-0472">Membrane</keyword>
<dbReference type="GO" id="GO:0055085">
    <property type="term" value="P:transmembrane transport"/>
    <property type="evidence" value="ECO:0007669"/>
    <property type="project" value="InterPro"/>
</dbReference>
<gene>
    <name evidence="10" type="primary">Slc8a1</name>
    <name evidence="10" type="ORF">AK812_SmicGene35697</name>
</gene>
<dbReference type="Gene3D" id="1.20.1420.30">
    <property type="entry name" value="NCX, central ion-binding region"/>
    <property type="match status" value="1"/>
</dbReference>
<evidence type="ECO:0000256" key="3">
    <source>
        <dbReference type="ARBA" id="ARBA00022692"/>
    </source>
</evidence>
<dbReference type="PANTHER" id="PTHR11878:SF65">
    <property type="entry name" value="NA_CA-EXCHANGE PROTEIN, ISOFORM G"/>
    <property type="match status" value="1"/>
</dbReference>
<feature type="transmembrane region" description="Helical" evidence="8">
    <location>
        <begin position="126"/>
        <end position="151"/>
    </location>
</feature>
<dbReference type="GO" id="GO:0016020">
    <property type="term" value="C:membrane"/>
    <property type="evidence" value="ECO:0007669"/>
    <property type="project" value="InterPro"/>
</dbReference>
<comment type="caution">
    <text evidence="10">The sequence shown here is derived from an EMBL/GenBank/DDBJ whole genome shotgun (WGS) entry which is preliminary data.</text>
</comment>
<feature type="transmembrane region" description="Helical" evidence="8">
    <location>
        <begin position="192"/>
        <end position="212"/>
    </location>
</feature>
<keyword evidence="2" id="KW-0813">Transport</keyword>
<feature type="transmembrane region" description="Helical" evidence="8">
    <location>
        <begin position="41"/>
        <end position="63"/>
    </location>
</feature>
<dbReference type="Proteomes" id="UP000186817">
    <property type="component" value="Unassembled WGS sequence"/>
</dbReference>
<evidence type="ECO:0000256" key="6">
    <source>
        <dbReference type="ARBA" id="ARBA00023136"/>
    </source>
</evidence>
<comment type="subcellular location">
    <subcellularLocation>
        <location evidence="1">Endomembrane system</location>
        <topology evidence="1">Multi-pass membrane protein</topology>
    </subcellularLocation>
</comment>
<keyword evidence="5" id="KW-0406">Ion transport</keyword>
<evidence type="ECO:0000256" key="7">
    <source>
        <dbReference type="SAM" id="MobiDB-lite"/>
    </source>
</evidence>
<dbReference type="InterPro" id="IPR051171">
    <property type="entry name" value="CaCA"/>
</dbReference>
<evidence type="ECO:0000256" key="1">
    <source>
        <dbReference type="ARBA" id="ARBA00004127"/>
    </source>
</evidence>
<name>A0A1Q9CKS3_SYMMI</name>
<organism evidence="10 11">
    <name type="scientific">Symbiodinium microadriaticum</name>
    <name type="common">Dinoflagellate</name>
    <name type="synonym">Zooxanthella microadriatica</name>
    <dbReference type="NCBI Taxonomy" id="2951"/>
    <lineage>
        <taxon>Eukaryota</taxon>
        <taxon>Sar</taxon>
        <taxon>Alveolata</taxon>
        <taxon>Dinophyceae</taxon>
        <taxon>Suessiales</taxon>
        <taxon>Symbiodiniaceae</taxon>
        <taxon>Symbiodinium</taxon>
    </lineage>
</organism>
<accession>A0A1Q9CKS3</accession>
<feature type="domain" description="Sodium/calcium exchanger membrane region" evidence="9">
    <location>
        <begin position="44"/>
        <end position="210"/>
    </location>
</feature>
<dbReference type="AlphaFoldDB" id="A0A1Q9CKS3"/>
<dbReference type="Pfam" id="PF01699">
    <property type="entry name" value="Na_Ca_ex"/>
    <property type="match status" value="1"/>
</dbReference>
<dbReference type="OMA" id="ICELWEA"/>
<evidence type="ECO:0000256" key="5">
    <source>
        <dbReference type="ARBA" id="ARBA00023065"/>
    </source>
</evidence>
<reference evidence="10 11" key="1">
    <citation type="submission" date="2016-02" db="EMBL/GenBank/DDBJ databases">
        <title>Genome analysis of coral dinoflagellate symbionts highlights evolutionary adaptations to a symbiotic lifestyle.</title>
        <authorList>
            <person name="Aranda M."/>
            <person name="Li Y."/>
            <person name="Liew Y.J."/>
            <person name="Baumgarten S."/>
            <person name="Simakov O."/>
            <person name="Wilson M."/>
            <person name="Piel J."/>
            <person name="Ashoor H."/>
            <person name="Bougouffa S."/>
            <person name="Bajic V.B."/>
            <person name="Ryu T."/>
            <person name="Ravasi T."/>
            <person name="Bayer T."/>
            <person name="Micklem G."/>
            <person name="Kim H."/>
            <person name="Bhak J."/>
            <person name="Lajeunesse T.C."/>
            <person name="Voolstra C.R."/>
        </authorList>
    </citation>
    <scope>NUCLEOTIDE SEQUENCE [LARGE SCALE GENOMIC DNA]</scope>
    <source>
        <strain evidence="10 11">CCMP2467</strain>
    </source>
</reference>
<keyword evidence="4 8" id="KW-1133">Transmembrane helix</keyword>
<evidence type="ECO:0000256" key="4">
    <source>
        <dbReference type="ARBA" id="ARBA00022989"/>
    </source>
</evidence>
<feature type="transmembrane region" description="Helical" evidence="8">
    <location>
        <begin position="163"/>
        <end position="186"/>
    </location>
</feature>
<feature type="compositionally biased region" description="Basic and acidic residues" evidence="7">
    <location>
        <begin position="264"/>
        <end position="274"/>
    </location>
</feature>
<keyword evidence="11" id="KW-1185">Reference proteome</keyword>
<evidence type="ECO:0000259" key="9">
    <source>
        <dbReference type="Pfam" id="PF01699"/>
    </source>
</evidence>
<evidence type="ECO:0000256" key="2">
    <source>
        <dbReference type="ARBA" id="ARBA00022448"/>
    </source>
</evidence>
<keyword evidence="3 8" id="KW-0812">Transmembrane</keyword>
<evidence type="ECO:0000313" key="11">
    <source>
        <dbReference type="Proteomes" id="UP000186817"/>
    </source>
</evidence>
<dbReference type="OrthoDB" id="420409at2759"/>
<dbReference type="EMBL" id="LSRX01001110">
    <property type="protein sequence ID" value="OLP83524.1"/>
    <property type="molecule type" value="Genomic_DNA"/>
</dbReference>